<organism evidence="2 3">
    <name type="scientific">Limosa lapponica baueri</name>
    <dbReference type="NCBI Taxonomy" id="1758121"/>
    <lineage>
        <taxon>Eukaryota</taxon>
        <taxon>Metazoa</taxon>
        <taxon>Chordata</taxon>
        <taxon>Craniata</taxon>
        <taxon>Vertebrata</taxon>
        <taxon>Euteleostomi</taxon>
        <taxon>Archelosauria</taxon>
        <taxon>Archosauria</taxon>
        <taxon>Dinosauria</taxon>
        <taxon>Saurischia</taxon>
        <taxon>Theropoda</taxon>
        <taxon>Coelurosauria</taxon>
        <taxon>Aves</taxon>
        <taxon>Neognathae</taxon>
        <taxon>Neoaves</taxon>
        <taxon>Charadriiformes</taxon>
        <taxon>Scolopacidae</taxon>
        <taxon>Limosa</taxon>
    </lineage>
</organism>
<evidence type="ECO:0000313" key="3">
    <source>
        <dbReference type="Proteomes" id="UP000233556"/>
    </source>
</evidence>
<dbReference type="Proteomes" id="UP000233556">
    <property type="component" value="Unassembled WGS sequence"/>
</dbReference>
<gene>
    <name evidence="2" type="ORF">llap_18191</name>
</gene>
<keyword evidence="3" id="KW-1185">Reference proteome</keyword>
<dbReference type="EMBL" id="KZ512679">
    <property type="protein sequence ID" value="PKU31512.1"/>
    <property type="molecule type" value="Genomic_DNA"/>
</dbReference>
<feature type="region of interest" description="Disordered" evidence="1">
    <location>
        <begin position="79"/>
        <end position="113"/>
    </location>
</feature>
<sequence length="113" mass="12851">MVWGGSDADAPAVNEVANKVRQYEDSLSRPLTVAAVEKLAKKMTEKTIEKMTKRIAKQDEEMAKKNYKLFEKLIEKLSGMEKESHSSPEQTHIAVIKKKHPPTRLTQEKQDSL</sequence>
<reference evidence="3" key="2">
    <citation type="submission" date="2017-12" db="EMBL/GenBank/DDBJ databases">
        <title>Genome sequence of the Bar-tailed Godwit (Limosa lapponica baueri).</title>
        <authorList>
            <person name="Lima N.C.B."/>
            <person name="Parody-Merino A.M."/>
            <person name="Battley P.F."/>
            <person name="Fidler A.E."/>
            <person name="Prosdocimi F."/>
        </authorList>
    </citation>
    <scope>NUCLEOTIDE SEQUENCE [LARGE SCALE GENOMIC DNA]</scope>
</reference>
<reference evidence="3" key="1">
    <citation type="submission" date="2017-11" db="EMBL/GenBank/DDBJ databases">
        <authorList>
            <person name="Lima N.C."/>
            <person name="Parody-Merino A.M."/>
            <person name="Battley P.F."/>
            <person name="Fidler A.E."/>
            <person name="Prosdocimi F."/>
        </authorList>
    </citation>
    <scope>NUCLEOTIDE SEQUENCE [LARGE SCALE GENOMIC DNA]</scope>
</reference>
<name>A0A2I0TCN1_LIMLA</name>
<dbReference type="AlphaFoldDB" id="A0A2I0TCN1"/>
<accession>A0A2I0TCN1</accession>
<proteinExistence type="predicted"/>
<protein>
    <submittedName>
        <fullName evidence="2">Uncharacterized protein</fullName>
    </submittedName>
</protein>
<dbReference type="OrthoDB" id="9906618at2759"/>
<evidence type="ECO:0000313" key="2">
    <source>
        <dbReference type="EMBL" id="PKU31512.1"/>
    </source>
</evidence>
<evidence type="ECO:0000256" key="1">
    <source>
        <dbReference type="SAM" id="MobiDB-lite"/>
    </source>
</evidence>